<name>A0A3M7RBL2_BRAPC</name>
<proteinExistence type="predicted"/>
<organism evidence="2 3">
    <name type="scientific">Brachionus plicatilis</name>
    <name type="common">Marine rotifer</name>
    <name type="synonym">Brachionus muelleri</name>
    <dbReference type="NCBI Taxonomy" id="10195"/>
    <lineage>
        <taxon>Eukaryota</taxon>
        <taxon>Metazoa</taxon>
        <taxon>Spiralia</taxon>
        <taxon>Gnathifera</taxon>
        <taxon>Rotifera</taxon>
        <taxon>Eurotatoria</taxon>
        <taxon>Monogononta</taxon>
        <taxon>Pseudotrocha</taxon>
        <taxon>Ploima</taxon>
        <taxon>Brachionidae</taxon>
        <taxon>Brachionus</taxon>
    </lineage>
</organism>
<evidence type="ECO:0000313" key="3">
    <source>
        <dbReference type="Proteomes" id="UP000276133"/>
    </source>
</evidence>
<protein>
    <submittedName>
        <fullName evidence="2">Uncharacterized protein</fullName>
    </submittedName>
</protein>
<accession>A0A3M7RBL2</accession>
<feature type="transmembrane region" description="Helical" evidence="1">
    <location>
        <begin position="61"/>
        <end position="79"/>
    </location>
</feature>
<dbReference type="Proteomes" id="UP000276133">
    <property type="component" value="Unassembled WGS sequence"/>
</dbReference>
<keyword evidence="1" id="KW-0812">Transmembrane</keyword>
<reference evidence="2 3" key="1">
    <citation type="journal article" date="2018" name="Sci. Rep.">
        <title>Genomic signatures of local adaptation to the degree of environmental predictability in rotifers.</title>
        <authorList>
            <person name="Franch-Gras L."/>
            <person name="Hahn C."/>
            <person name="Garcia-Roger E.M."/>
            <person name="Carmona M.J."/>
            <person name="Serra M."/>
            <person name="Gomez A."/>
        </authorList>
    </citation>
    <scope>NUCLEOTIDE SEQUENCE [LARGE SCALE GENOMIC DNA]</scope>
    <source>
        <strain evidence="2">HYR1</strain>
    </source>
</reference>
<evidence type="ECO:0000313" key="2">
    <source>
        <dbReference type="EMBL" id="RNA20841.1"/>
    </source>
</evidence>
<keyword evidence="3" id="KW-1185">Reference proteome</keyword>
<sequence>MSKYNKLLIFTHIKYLIKLHHSAFFDDFVAGSDSISESYNKKKQFHSKIILLMEHKDDRKINFYLFVYLFYLCLVSIELKKSKNQEKIYQKYELPNPIKTNVKFVNLELLRAIARGILAINNN</sequence>
<comment type="caution">
    <text evidence="2">The sequence shown here is derived from an EMBL/GenBank/DDBJ whole genome shotgun (WGS) entry which is preliminary data.</text>
</comment>
<gene>
    <name evidence="2" type="ORF">BpHYR1_015671</name>
</gene>
<dbReference type="EMBL" id="REGN01003774">
    <property type="protein sequence ID" value="RNA20841.1"/>
    <property type="molecule type" value="Genomic_DNA"/>
</dbReference>
<keyword evidence="1" id="KW-1133">Transmembrane helix</keyword>
<keyword evidence="1" id="KW-0472">Membrane</keyword>
<dbReference type="AlphaFoldDB" id="A0A3M7RBL2"/>
<evidence type="ECO:0000256" key="1">
    <source>
        <dbReference type="SAM" id="Phobius"/>
    </source>
</evidence>